<dbReference type="SMART" id="SM00338">
    <property type="entry name" value="BRLZ"/>
    <property type="match status" value="1"/>
</dbReference>
<dbReference type="Pfam" id="PF07716">
    <property type="entry name" value="bZIP_2"/>
    <property type="match status" value="1"/>
</dbReference>
<comment type="subcellular location">
    <subcellularLocation>
        <location evidence="1">Nucleus</location>
    </subcellularLocation>
</comment>
<dbReference type="Gene3D" id="1.20.5.170">
    <property type="match status" value="1"/>
</dbReference>
<protein>
    <submittedName>
        <fullName evidence="8">Hepatic leukemia factor</fullName>
    </submittedName>
</protein>
<feature type="region of interest" description="Disordered" evidence="7">
    <location>
        <begin position="120"/>
        <end position="150"/>
    </location>
</feature>
<reference evidence="8 9" key="1">
    <citation type="submission" date="2016-03" db="EMBL/GenBank/DDBJ databases">
        <title>EvidentialGene: Evidence-directed Construction of Genes on Genomes.</title>
        <authorList>
            <person name="Gilbert D.G."/>
            <person name="Choi J.-H."/>
            <person name="Mockaitis K."/>
            <person name="Colbourne J."/>
            <person name="Pfrender M."/>
        </authorList>
    </citation>
    <scope>NUCLEOTIDE SEQUENCE [LARGE SCALE GENOMIC DNA]</scope>
    <source>
        <strain evidence="8 9">Xinb3</strain>
        <tissue evidence="8">Complete organism</tissue>
    </source>
</reference>
<dbReference type="Proteomes" id="UP000076858">
    <property type="component" value="Unassembled WGS sequence"/>
</dbReference>
<dbReference type="OrthoDB" id="6022300at2759"/>
<feature type="compositionally biased region" description="Polar residues" evidence="7">
    <location>
        <begin position="265"/>
        <end position="276"/>
    </location>
</feature>
<evidence type="ECO:0000313" key="8">
    <source>
        <dbReference type="EMBL" id="KZS16366.1"/>
    </source>
</evidence>
<keyword evidence="5" id="KW-0804">Transcription</keyword>
<dbReference type="GO" id="GO:0000978">
    <property type="term" value="F:RNA polymerase II cis-regulatory region sequence-specific DNA binding"/>
    <property type="evidence" value="ECO:0007669"/>
    <property type="project" value="TreeGrafter"/>
</dbReference>
<dbReference type="CDD" id="cd14695">
    <property type="entry name" value="bZIP_HLF"/>
    <property type="match status" value="1"/>
</dbReference>
<organism evidence="8 9">
    <name type="scientific">Daphnia magna</name>
    <dbReference type="NCBI Taxonomy" id="35525"/>
    <lineage>
        <taxon>Eukaryota</taxon>
        <taxon>Metazoa</taxon>
        <taxon>Ecdysozoa</taxon>
        <taxon>Arthropoda</taxon>
        <taxon>Crustacea</taxon>
        <taxon>Branchiopoda</taxon>
        <taxon>Diplostraca</taxon>
        <taxon>Cladocera</taxon>
        <taxon>Anomopoda</taxon>
        <taxon>Daphniidae</taxon>
        <taxon>Daphnia</taxon>
    </lineage>
</organism>
<dbReference type="InterPro" id="IPR004827">
    <property type="entry name" value="bZIP"/>
</dbReference>
<proteinExistence type="inferred from homology"/>
<dbReference type="EMBL" id="LRGB01000725">
    <property type="protein sequence ID" value="KZS16366.1"/>
    <property type="molecule type" value="Genomic_DNA"/>
</dbReference>
<evidence type="ECO:0000313" key="9">
    <source>
        <dbReference type="Proteomes" id="UP000076858"/>
    </source>
</evidence>
<feature type="region of interest" description="Disordered" evidence="7">
    <location>
        <begin position="189"/>
        <end position="374"/>
    </location>
</feature>
<evidence type="ECO:0000256" key="4">
    <source>
        <dbReference type="ARBA" id="ARBA00023125"/>
    </source>
</evidence>
<keyword evidence="9" id="KW-1185">Reference proteome</keyword>
<evidence type="ECO:0000256" key="5">
    <source>
        <dbReference type="ARBA" id="ARBA00023163"/>
    </source>
</evidence>
<dbReference type="InterPro" id="IPR040223">
    <property type="entry name" value="PAR_bZIP"/>
</dbReference>
<comment type="caution">
    <text evidence="8">The sequence shown here is derived from an EMBL/GenBank/DDBJ whole genome shotgun (WGS) entry which is preliminary data.</text>
</comment>
<gene>
    <name evidence="8" type="ORF">APZ42_017988</name>
</gene>
<dbReference type="GO" id="GO:0005634">
    <property type="term" value="C:nucleus"/>
    <property type="evidence" value="ECO:0007669"/>
    <property type="project" value="UniProtKB-SubCell"/>
</dbReference>
<dbReference type="PANTHER" id="PTHR11988:SF27">
    <property type="entry name" value="GH27708P"/>
    <property type="match status" value="1"/>
</dbReference>
<feature type="compositionally biased region" description="Polar residues" evidence="7">
    <location>
        <begin position="226"/>
        <end position="248"/>
    </location>
</feature>
<dbReference type="GO" id="GO:0000981">
    <property type="term" value="F:DNA-binding transcription factor activity, RNA polymerase II-specific"/>
    <property type="evidence" value="ECO:0007669"/>
    <property type="project" value="TreeGrafter"/>
</dbReference>
<evidence type="ECO:0000256" key="6">
    <source>
        <dbReference type="ARBA" id="ARBA00023242"/>
    </source>
</evidence>
<dbReference type="PANTHER" id="PTHR11988">
    <property type="entry name" value="THYROTROPH EMBRYONIC FACTOR RELATED"/>
    <property type="match status" value="1"/>
</dbReference>
<dbReference type="SUPFAM" id="SSF57959">
    <property type="entry name" value="Leucine zipper domain"/>
    <property type="match status" value="1"/>
</dbReference>
<feature type="compositionally biased region" description="Polar residues" evidence="7">
    <location>
        <begin position="125"/>
        <end position="140"/>
    </location>
</feature>
<evidence type="ECO:0000256" key="3">
    <source>
        <dbReference type="ARBA" id="ARBA00023015"/>
    </source>
</evidence>
<evidence type="ECO:0000256" key="7">
    <source>
        <dbReference type="SAM" id="MobiDB-lite"/>
    </source>
</evidence>
<sequence>MSVDPSPPGFGQYQTATVASTQWNNWANVLANTSSSPAFHAAIAAQRGGYNQHQFYSQSVPTCTVPSAPWTQQSWGSWIHQPLPQQTRFQQPIASQFPGLSPQMVHDRINTNAPVAPPTAKINPSAASLMTTSLTPNNTENGEKKKEEPDEVWGYLEAQSSFLGPSLWDNGDLKMEYMDLDEFLSENGIPLAEGHGRSPPSKGVPSPRSVASADGSSGSGLVRNPLPSSGNESSDSNKAGSSLDTSLDYQRCLSPVTEQRDDECSNASESSNSTELETVAPLSLEKARPPVGKRKRSAVSTSSSFNDNSSDDGSYVPGQEDFDPKSRQFSPEELRPQPMSKKSKKQYVPDDLKDDKYWARRRKNNMAAKRSRDARRVKENQIAMRANFLEKEVNAVLKAELDKVTKLYTAALKRLEQYEKPGKK</sequence>
<feature type="compositionally biased region" description="Basic and acidic residues" evidence="7">
    <location>
        <begin position="322"/>
        <end position="335"/>
    </location>
</feature>
<evidence type="ECO:0000256" key="2">
    <source>
        <dbReference type="ARBA" id="ARBA00009208"/>
    </source>
</evidence>
<keyword evidence="6" id="KW-0539">Nucleus</keyword>
<evidence type="ECO:0000256" key="1">
    <source>
        <dbReference type="ARBA" id="ARBA00004123"/>
    </source>
</evidence>
<dbReference type="InterPro" id="IPR046347">
    <property type="entry name" value="bZIP_sf"/>
</dbReference>
<accession>A0A0P5IN46</accession>
<dbReference type="AlphaFoldDB" id="A0A0P5IN46"/>
<comment type="similarity">
    <text evidence="2">Belongs to the bZIP family. PAR subfamily.</text>
</comment>
<keyword evidence="3" id="KW-0805">Transcription regulation</keyword>
<feature type="compositionally biased region" description="Low complexity" evidence="7">
    <location>
        <begin position="298"/>
        <end position="314"/>
    </location>
</feature>
<dbReference type="STRING" id="35525.A0A0P5IN46"/>
<dbReference type="FunFam" id="1.20.5.170:FF:000007">
    <property type="entry name" value="hepatic leukemia factor isoform X2"/>
    <property type="match status" value="1"/>
</dbReference>
<keyword evidence="4" id="KW-0238">DNA-binding</keyword>
<feature type="compositionally biased region" description="Basic and acidic residues" evidence="7">
    <location>
        <begin position="347"/>
        <end position="358"/>
    </location>
</feature>
<name>A0A0P5IN46_9CRUS</name>